<evidence type="ECO:0000313" key="2">
    <source>
        <dbReference type="Proteomes" id="UP000683417"/>
    </source>
</evidence>
<dbReference type="Proteomes" id="UP000683417">
    <property type="component" value="Unassembled WGS sequence"/>
</dbReference>
<dbReference type="EMBL" id="CAJHIT010000002">
    <property type="protein sequence ID" value="CAD6499334.1"/>
    <property type="molecule type" value="Genomic_DNA"/>
</dbReference>
<organism evidence="1 2">
    <name type="scientific">Blumeria graminis f. sp. triticale</name>
    <dbReference type="NCBI Taxonomy" id="1689686"/>
    <lineage>
        <taxon>Eukaryota</taxon>
        <taxon>Fungi</taxon>
        <taxon>Dikarya</taxon>
        <taxon>Ascomycota</taxon>
        <taxon>Pezizomycotina</taxon>
        <taxon>Leotiomycetes</taxon>
        <taxon>Erysiphales</taxon>
        <taxon>Erysiphaceae</taxon>
        <taxon>Blumeria</taxon>
    </lineage>
</organism>
<proteinExistence type="predicted"/>
<reference evidence="1" key="1">
    <citation type="submission" date="2020-10" db="EMBL/GenBank/DDBJ databases">
        <authorList>
            <person name="Muller C M."/>
        </authorList>
    </citation>
    <scope>NUCLEOTIDE SEQUENCE</scope>
    <source>
        <strain evidence="1">THUN-12</strain>
    </source>
</reference>
<gene>
    <name evidence="1" type="ORF">BGTH12_LOCUS692</name>
</gene>
<sequence length="18" mass="1995">MTRAVLHHISLFPFPAAS</sequence>
<evidence type="ECO:0000313" key="1">
    <source>
        <dbReference type="EMBL" id="CAD6499334.1"/>
    </source>
</evidence>
<accession>A0A9W4DCI6</accession>
<name>A0A9W4DCI6_BLUGR</name>
<dbReference type="AlphaFoldDB" id="A0A9W4DCI6"/>
<protein>
    <submittedName>
        <fullName evidence="1">BgTH12-03454</fullName>
    </submittedName>
</protein>
<comment type="caution">
    <text evidence="1">The sequence shown here is derived from an EMBL/GenBank/DDBJ whole genome shotgun (WGS) entry which is preliminary data.</text>
</comment>